<evidence type="ECO:0008006" key="4">
    <source>
        <dbReference type="Google" id="ProtNLM"/>
    </source>
</evidence>
<protein>
    <recommendedName>
        <fullName evidence="4">DNA-directed DNA polymerase</fullName>
    </recommendedName>
</protein>
<dbReference type="EnsemblMetazoa" id="G29124.1">
    <property type="protein sequence ID" value="G29124.1:cds"/>
    <property type="gene ID" value="G29124"/>
</dbReference>
<reference evidence="2" key="1">
    <citation type="submission" date="2022-08" db="UniProtKB">
        <authorList>
            <consortium name="EnsemblMetazoa"/>
        </authorList>
    </citation>
    <scope>IDENTIFICATION</scope>
    <source>
        <strain evidence="2">05x7-T-G4-1.051#20</strain>
    </source>
</reference>
<dbReference type="Gene3D" id="3.40.1800.10">
    <property type="entry name" value="His-Me finger endonucleases"/>
    <property type="match status" value="1"/>
</dbReference>
<dbReference type="PANTHER" id="PTHR31511:SF12">
    <property type="entry name" value="RHO TERMINATION FACTOR N-TERMINAL DOMAIN-CONTAINING PROTEIN"/>
    <property type="match status" value="1"/>
</dbReference>
<dbReference type="InterPro" id="IPR044925">
    <property type="entry name" value="His-Me_finger_sf"/>
</dbReference>
<evidence type="ECO:0000313" key="3">
    <source>
        <dbReference type="Proteomes" id="UP000005408"/>
    </source>
</evidence>
<feature type="compositionally biased region" description="Polar residues" evidence="1">
    <location>
        <begin position="1037"/>
        <end position="1051"/>
    </location>
</feature>
<dbReference type="PANTHER" id="PTHR31511">
    <property type="entry name" value="PROTEIN CBG23764"/>
    <property type="match status" value="1"/>
</dbReference>
<keyword evidence="3" id="KW-1185">Reference proteome</keyword>
<dbReference type="SUPFAM" id="SSF54060">
    <property type="entry name" value="His-Me finger endonucleases"/>
    <property type="match status" value="1"/>
</dbReference>
<dbReference type="InterPro" id="IPR038563">
    <property type="entry name" value="Endonuclease_7_sf"/>
</dbReference>
<feature type="region of interest" description="Disordered" evidence="1">
    <location>
        <begin position="1030"/>
        <end position="1070"/>
    </location>
</feature>
<evidence type="ECO:0000313" key="2">
    <source>
        <dbReference type="EnsemblMetazoa" id="G29124.1:cds"/>
    </source>
</evidence>
<dbReference type="InterPro" id="IPR012337">
    <property type="entry name" value="RNaseH-like_sf"/>
</dbReference>
<evidence type="ECO:0000256" key="1">
    <source>
        <dbReference type="SAM" id="MobiDB-lite"/>
    </source>
</evidence>
<organism evidence="2 3">
    <name type="scientific">Magallana gigas</name>
    <name type="common">Pacific oyster</name>
    <name type="synonym">Crassostrea gigas</name>
    <dbReference type="NCBI Taxonomy" id="29159"/>
    <lineage>
        <taxon>Eukaryota</taxon>
        <taxon>Metazoa</taxon>
        <taxon>Spiralia</taxon>
        <taxon>Lophotrochozoa</taxon>
        <taxon>Mollusca</taxon>
        <taxon>Bivalvia</taxon>
        <taxon>Autobranchia</taxon>
        <taxon>Pteriomorphia</taxon>
        <taxon>Ostreida</taxon>
        <taxon>Ostreoidea</taxon>
        <taxon>Ostreidae</taxon>
        <taxon>Magallana</taxon>
    </lineage>
</organism>
<dbReference type="Proteomes" id="UP000005408">
    <property type="component" value="Unassembled WGS sequence"/>
</dbReference>
<sequence length="1117" mass="130467">MPTEEDKWLKFTDISKQLKVPFVVYADFESILERHYGCQPDPTCNKSSTIKLAKQVPSGFTYKVVGVSPETTENHVTYRGEDAVDKFMDHMVKLEEKLVSILRNPKPMNLSDQESESFLKATHCCICNDQLGNDTVRDHCHVTGKFRGAAHSSCNLNLRLRERIPVFFHNLKGYDAHHIMSVIGKYKHKRINCIPQNHEKYIAFSLGNLDFVDTFQFMSTSLEKLSINLAKEGLHKFPHLEAYVTSTHPGNKQMKLQLLSRKGVYPYRYINSFKRFEEKALPPQKAFFNDLDGKTVSDQEYFHAQLVLDVFKIQDLGLYHDLYMETDVHLLADVFENFRSLCLEMYGLDAAHFYTAPGLAWQAALKMTCVELELLTDPDMHLFIEKGLRGGIAMISKRYAKANNPYLNDYDPQRSSNYLMYLDANNLYGWAMCQPLPTHDFDWLSSDCIKSLQVNSIPFEGDTGYIFEVDMEYPKELHDDHNDYPLAPESFKIEQDMLSPYQKELLTRLRMKEGYYTKLMPNLFDKEKYVLHYRNLQLYLSLGMKLTKVHRVLSFKQSPWLKAYIDFNTTMRKTAKNEFEKDFFKLMNNSVFGKTMENLRKRVDIQLVHNKKRLLKLSAKPGFKSFQIFNNDLASVELSKQKLILNRPIYVGFSILDLSKVLMYDFHYNYIKKRYEDCASLCFTDTDSLCYDISTDDLYEDMKQDQSYFDFSDYPETHKNHSNANKKVLGKMKDKCSGHVMREFVGLKPKMYSFVYEKKISQSQNIYQEEKNRAKCVSKVVVQSNIQHENYKNCLVNRKIQMESMVTFRSQSHQIYTVVLNKTSLSPFDDKRHILADANVSGPTCSGKTYFVKKLLQNCKTKIVPAPERILWLYKRWQPLYDIIKSTVYPPVEFIQGIPLDLEQDSFINPRTRNLVILDDLMSTASKDSRVNELFTEGSHHRNLSVMAINQNLYYNKDPTQRRNCHYLVLFNNPVDKQQVMTLARQMYPENSQHLMRYFKEATSKPYGYLLIDLKPTTPEHLRLRTDALDPIKSGSEENNTYFLENPPSDQTHQEDQSEIYHSNSKSHPEQLQILDSEYTDTKMPSCDDCGLVFENMHDLQRHVKRWVSRKSRIKTA</sequence>
<name>A0A8W8LMN3_MAGGI</name>
<proteinExistence type="predicted"/>
<accession>A0A8W8LMN3</accession>
<dbReference type="InterPro" id="IPR043502">
    <property type="entry name" value="DNA/RNA_pol_sf"/>
</dbReference>
<dbReference type="SUPFAM" id="SSF56672">
    <property type="entry name" value="DNA/RNA polymerases"/>
    <property type="match status" value="1"/>
</dbReference>
<dbReference type="AlphaFoldDB" id="A0A8W8LMN3"/>
<dbReference type="SUPFAM" id="SSF53098">
    <property type="entry name" value="Ribonuclease H-like"/>
    <property type="match status" value="1"/>
</dbReference>